<gene>
    <name evidence="2" type="ORF">PIB30_076307</name>
</gene>
<evidence type="ECO:0000256" key="1">
    <source>
        <dbReference type="SAM" id="MobiDB-lite"/>
    </source>
</evidence>
<protein>
    <submittedName>
        <fullName evidence="2">Uncharacterized protein</fullName>
    </submittedName>
</protein>
<evidence type="ECO:0000313" key="3">
    <source>
        <dbReference type="Proteomes" id="UP001341840"/>
    </source>
</evidence>
<sequence>MVCRGGTQWYTAAVLSGDSGFGDTQWTELVGDGLQWQRQGLQQRNSAETRGGTRRWRGRLAESGEMGKLCTRRKNRSRRLGGGRLRRGARRREKRNRRLGFRL</sequence>
<name>A0ABU6QPU4_9FABA</name>
<proteinExistence type="predicted"/>
<evidence type="ECO:0000313" key="2">
    <source>
        <dbReference type="EMBL" id="MED6114024.1"/>
    </source>
</evidence>
<feature type="region of interest" description="Disordered" evidence="1">
    <location>
        <begin position="72"/>
        <end position="103"/>
    </location>
</feature>
<reference evidence="2 3" key="1">
    <citation type="journal article" date="2023" name="Plants (Basel)">
        <title>Bridging the Gap: Combining Genomics and Transcriptomics Approaches to Understand Stylosanthes scabra, an Orphan Legume from the Brazilian Caatinga.</title>
        <authorList>
            <person name="Ferreira-Neto J.R.C."/>
            <person name="da Silva M.D."/>
            <person name="Binneck E."/>
            <person name="de Melo N.F."/>
            <person name="da Silva R.H."/>
            <person name="de Melo A.L.T.M."/>
            <person name="Pandolfi V."/>
            <person name="Bustamante F.O."/>
            <person name="Brasileiro-Vidal A.C."/>
            <person name="Benko-Iseppon A.M."/>
        </authorList>
    </citation>
    <scope>NUCLEOTIDE SEQUENCE [LARGE SCALE GENOMIC DNA]</scope>
    <source>
        <tissue evidence="2">Leaves</tissue>
    </source>
</reference>
<accession>A0ABU6QPU4</accession>
<dbReference type="EMBL" id="JASCZI010000996">
    <property type="protein sequence ID" value="MED6114024.1"/>
    <property type="molecule type" value="Genomic_DNA"/>
</dbReference>
<keyword evidence="3" id="KW-1185">Reference proteome</keyword>
<comment type="caution">
    <text evidence="2">The sequence shown here is derived from an EMBL/GenBank/DDBJ whole genome shotgun (WGS) entry which is preliminary data.</text>
</comment>
<dbReference type="Proteomes" id="UP001341840">
    <property type="component" value="Unassembled WGS sequence"/>
</dbReference>
<organism evidence="2 3">
    <name type="scientific">Stylosanthes scabra</name>
    <dbReference type="NCBI Taxonomy" id="79078"/>
    <lineage>
        <taxon>Eukaryota</taxon>
        <taxon>Viridiplantae</taxon>
        <taxon>Streptophyta</taxon>
        <taxon>Embryophyta</taxon>
        <taxon>Tracheophyta</taxon>
        <taxon>Spermatophyta</taxon>
        <taxon>Magnoliopsida</taxon>
        <taxon>eudicotyledons</taxon>
        <taxon>Gunneridae</taxon>
        <taxon>Pentapetalae</taxon>
        <taxon>rosids</taxon>
        <taxon>fabids</taxon>
        <taxon>Fabales</taxon>
        <taxon>Fabaceae</taxon>
        <taxon>Papilionoideae</taxon>
        <taxon>50 kb inversion clade</taxon>
        <taxon>dalbergioids sensu lato</taxon>
        <taxon>Dalbergieae</taxon>
        <taxon>Pterocarpus clade</taxon>
        <taxon>Stylosanthes</taxon>
    </lineage>
</organism>